<protein>
    <submittedName>
        <fullName evidence="1">Uncharacterized protein</fullName>
    </submittedName>
</protein>
<name>A0A976N269_9VIRU</name>
<organism evidence="1">
    <name type="scientific">Sigmofec virus UA08Rod_4138</name>
    <dbReference type="NCBI Taxonomy" id="2929396"/>
    <lineage>
        <taxon>Viruses</taxon>
        <taxon>Monodnaviria</taxon>
        <taxon>Sangervirae</taxon>
        <taxon>Phixviricota</taxon>
        <taxon>Malgrandaviricetes</taxon>
        <taxon>Petitvirales</taxon>
        <taxon>Microviridae</taxon>
    </lineage>
</organism>
<evidence type="ECO:0000313" key="1">
    <source>
        <dbReference type="EMBL" id="UPW41315.1"/>
    </source>
</evidence>
<sequence length="112" mass="12820">MNNVLTRRKNWRENYVDLSKYFGLPPVQSGLALTPTRVKELTSKGIAVTTANAEGVYDASTKPSDYSVDPIYERDTDRNILWERSQLARQKILSKKDKLTLSERQKLSNSED</sequence>
<accession>A0A976N269</accession>
<reference evidence="1" key="1">
    <citation type="submission" date="2022-02" db="EMBL/GenBank/DDBJ databases">
        <title>Towards deciphering the DNA virus diversity associated with rodent species in the families Cricetidae and Heteromyidae.</title>
        <authorList>
            <person name="Lund M."/>
            <person name="Larsen B.B."/>
            <person name="Gryseels S."/>
            <person name="Kraberger S."/>
            <person name="Rowsey D.M."/>
            <person name="Steger L."/>
            <person name="Yule K.M."/>
            <person name="Upham N.S."/>
            <person name="Worobey M."/>
            <person name="Van Doorslaer K."/>
            <person name="Varsani A."/>
        </authorList>
    </citation>
    <scope>NUCLEOTIDE SEQUENCE</scope>
    <source>
        <strain evidence="1">UA08Rod_4138</strain>
    </source>
</reference>
<proteinExistence type="predicted"/>
<dbReference type="EMBL" id="OM869575">
    <property type="protein sequence ID" value="UPW41315.1"/>
    <property type="molecule type" value="Genomic_DNA"/>
</dbReference>